<feature type="compositionally biased region" description="Basic residues" evidence="7">
    <location>
        <begin position="1"/>
        <end position="10"/>
    </location>
</feature>
<evidence type="ECO:0000313" key="9">
    <source>
        <dbReference type="EMBL" id="CAK4031702.1"/>
    </source>
</evidence>
<dbReference type="AlphaFoldDB" id="A0AAI9ECT7"/>
<feature type="compositionally biased region" description="Basic and acidic residues" evidence="7">
    <location>
        <begin position="151"/>
        <end position="161"/>
    </location>
</feature>
<accession>A0AAI9ECT7</accession>
<dbReference type="InterPro" id="IPR003173">
    <property type="entry name" value="PC4_C"/>
</dbReference>
<evidence type="ECO:0000256" key="1">
    <source>
        <dbReference type="ARBA" id="ARBA00004123"/>
    </source>
</evidence>
<dbReference type="PANTHER" id="PTHR13215">
    <property type="entry name" value="RNA POLYMERASE II TRANSCRIPTIONAL COACTIVATOR"/>
    <property type="match status" value="1"/>
</dbReference>
<proteinExistence type="inferred from homology"/>
<evidence type="ECO:0000256" key="3">
    <source>
        <dbReference type="ARBA" id="ARBA00023015"/>
    </source>
</evidence>
<dbReference type="Pfam" id="PF02229">
    <property type="entry name" value="PC4"/>
    <property type="match status" value="1"/>
</dbReference>
<evidence type="ECO:0000256" key="2">
    <source>
        <dbReference type="ARBA" id="ARBA00009001"/>
    </source>
</evidence>
<dbReference type="Proteomes" id="UP001296104">
    <property type="component" value="Unassembled WGS sequence"/>
</dbReference>
<dbReference type="GO" id="GO:0005634">
    <property type="term" value="C:nucleus"/>
    <property type="evidence" value="ECO:0007669"/>
    <property type="project" value="UniProtKB-SubCell"/>
</dbReference>
<evidence type="ECO:0000256" key="6">
    <source>
        <dbReference type="ARBA" id="ARBA00023242"/>
    </source>
</evidence>
<dbReference type="SUPFAM" id="SSF54447">
    <property type="entry name" value="ssDNA-binding transcriptional regulator domain"/>
    <property type="match status" value="1"/>
</dbReference>
<feature type="region of interest" description="Disordered" evidence="7">
    <location>
        <begin position="1"/>
        <end position="51"/>
    </location>
</feature>
<feature type="compositionally biased region" description="Acidic residues" evidence="7">
    <location>
        <begin position="135"/>
        <end position="150"/>
    </location>
</feature>
<evidence type="ECO:0000256" key="4">
    <source>
        <dbReference type="ARBA" id="ARBA00023125"/>
    </source>
</evidence>
<dbReference type="Gene3D" id="2.30.31.10">
    <property type="entry name" value="Transcriptional Coactivator Pc4, Chain A"/>
    <property type="match status" value="1"/>
</dbReference>
<keyword evidence="3" id="KW-0805">Transcription regulation</keyword>
<evidence type="ECO:0000256" key="5">
    <source>
        <dbReference type="ARBA" id="ARBA00023163"/>
    </source>
</evidence>
<feature type="compositionally biased region" description="Basic and acidic residues" evidence="7">
    <location>
        <begin position="169"/>
        <end position="178"/>
    </location>
</feature>
<protein>
    <submittedName>
        <fullName evidence="9">PC4-domain-containing</fullName>
    </submittedName>
</protein>
<dbReference type="GO" id="GO:0003713">
    <property type="term" value="F:transcription coactivator activity"/>
    <property type="evidence" value="ECO:0007669"/>
    <property type="project" value="InterPro"/>
</dbReference>
<comment type="caution">
    <text evidence="9">The sequence shown here is derived from an EMBL/GenBank/DDBJ whole genome shotgun (WGS) entry which is preliminary data.</text>
</comment>
<sequence length="178" mass="19664">MSKATSRKRAAANDYESDGGFVEDAPKSKKSKGSNAKGAVDLQQKKDDDGNAYWDLSGTRRLGVSHYKGNTLINIREYYDKDGKMMPGRKGISITIDQFNAFLQVLPQVESVLAANDINVLRPQVDQQASSEAAGNEDEKEAAEDEDDQDAAAHETVSKKLDKFRHKQNHEATSDEDE</sequence>
<evidence type="ECO:0000313" key="10">
    <source>
        <dbReference type="Proteomes" id="UP001296104"/>
    </source>
</evidence>
<keyword evidence="4" id="KW-0238">DNA-binding</keyword>
<dbReference type="GO" id="GO:0060261">
    <property type="term" value="P:positive regulation of transcription initiation by RNA polymerase II"/>
    <property type="evidence" value="ECO:0007669"/>
    <property type="project" value="InterPro"/>
</dbReference>
<dbReference type="InterPro" id="IPR009044">
    <property type="entry name" value="ssDNA-bd_transcriptional_reg"/>
</dbReference>
<comment type="subcellular location">
    <subcellularLocation>
        <location evidence="1">Nucleus</location>
    </subcellularLocation>
</comment>
<keyword evidence="6" id="KW-0539">Nucleus</keyword>
<dbReference type="InterPro" id="IPR045125">
    <property type="entry name" value="Sub1/Tcp4-like"/>
</dbReference>
<feature type="domain" description="Transcriptional coactivator p15 (PC4) C-terminal" evidence="8">
    <location>
        <begin position="54"/>
        <end position="104"/>
    </location>
</feature>
<reference evidence="9" key="1">
    <citation type="submission" date="2023-11" db="EMBL/GenBank/DDBJ databases">
        <authorList>
            <person name="Alioto T."/>
            <person name="Alioto T."/>
            <person name="Gomez Garrido J."/>
        </authorList>
    </citation>
    <scope>NUCLEOTIDE SEQUENCE</scope>
</reference>
<evidence type="ECO:0000256" key="7">
    <source>
        <dbReference type="SAM" id="MobiDB-lite"/>
    </source>
</evidence>
<evidence type="ECO:0000259" key="8">
    <source>
        <dbReference type="Pfam" id="PF02229"/>
    </source>
</evidence>
<organism evidence="9 10">
    <name type="scientific">Lecanosticta acicola</name>
    <dbReference type="NCBI Taxonomy" id="111012"/>
    <lineage>
        <taxon>Eukaryota</taxon>
        <taxon>Fungi</taxon>
        <taxon>Dikarya</taxon>
        <taxon>Ascomycota</taxon>
        <taxon>Pezizomycotina</taxon>
        <taxon>Dothideomycetes</taxon>
        <taxon>Dothideomycetidae</taxon>
        <taxon>Mycosphaerellales</taxon>
        <taxon>Mycosphaerellaceae</taxon>
        <taxon>Lecanosticta</taxon>
    </lineage>
</organism>
<keyword evidence="10" id="KW-1185">Reference proteome</keyword>
<dbReference type="GO" id="GO:0003677">
    <property type="term" value="F:DNA binding"/>
    <property type="evidence" value="ECO:0007669"/>
    <property type="project" value="UniProtKB-KW"/>
</dbReference>
<feature type="region of interest" description="Disordered" evidence="7">
    <location>
        <begin position="125"/>
        <end position="178"/>
    </location>
</feature>
<comment type="similarity">
    <text evidence="2">Belongs to the transcriptional coactivator PC4 family.</text>
</comment>
<name>A0AAI9ECT7_9PEZI</name>
<dbReference type="EMBL" id="CAVMBE010000052">
    <property type="protein sequence ID" value="CAK4031702.1"/>
    <property type="molecule type" value="Genomic_DNA"/>
</dbReference>
<keyword evidence="5" id="KW-0804">Transcription</keyword>
<gene>
    <name evidence="9" type="ORF">LECACI_7A006860</name>
</gene>